<dbReference type="PANTHER" id="PTHR36206">
    <property type="entry name" value="ASPERCRYPTIN BIOSYNTHESIS CLUSTER-SPECIFIC TRANSCRIPTION REGULATOR ATNN-RELATED"/>
    <property type="match status" value="1"/>
</dbReference>
<dbReference type="GO" id="GO:0003677">
    <property type="term" value="F:DNA binding"/>
    <property type="evidence" value="ECO:0007669"/>
    <property type="project" value="UniProtKB-KW"/>
</dbReference>
<dbReference type="GO" id="GO:0008270">
    <property type="term" value="F:zinc ion binding"/>
    <property type="evidence" value="ECO:0007669"/>
    <property type="project" value="InterPro"/>
</dbReference>
<proteinExistence type="predicted"/>
<dbReference type="InterPro" id="IPR021858">
    <property type="entry name" value="Fun_TF"/>
</dbReference>
<keyword evidence="9" id="KW-1185">Reference proteome</keyword>
<dbReference type="CDD" id="cd00067">
    <property type="entry name" value="GAL4"/>
    <property type="match status" value="1"/>
</dbReference>
<accession>A0A177F5T7</accession>
<keyword evidence="5" id="KW-0804">Transcription</keyword>
<dbReference type="InterPro" id="IPR052360">
    <property type="entry name" value="Transcr_Regulatory_Proteins"/>
</dbReference>
<evidence type="ECO:0000256" key="1">
    <source>
        <dbReference type="ARBA" id="ARBA00022723"/>
    </source>
</evidence>
<dbReference type="AlphaFoldDB" id="A0A177F5T7"/>
<keyword evidence="2" id="KW-0862">Zinc</keyword>
<evidence type="ECO:0000256" key="4">
    <source>
        <dbReference type="ARBA" id="ARBA00023125"/>
    </source>
</evidence>
<dbReference type="Pfam" id="PF00172">
    <property type="entry name" value="Zn_clus"/>
    <property type="match status" value="1"/>
</dbReference>
<dbReference type="GeneID" id="34601390"/>
<dbReference type="GO" id="GO:0000981">
    <property type="term" value="F:DNA-binding transcription factor activity, RNA polymerase II-specific"/>
    <property type="evidence" value="ECO:0007669"/>
    <property type="project" value="InterPro"/>
</dbReference>
<dbReference type="SUPFAM" id="SSF57701">
    <property type="entry name" value="Zn2/Cys6 DNA-binding domain"/>
    <property type="match status" value="1"/>
</dbReference>
<name>A0A177F5T7_9EURO</name>
<dbReference type="RefSeq" id="XP_022511537.1">
    <property type="nucleotide sequence ID" value="XM_022656192.1"/>
</dbReference>
<comment type="caution">
    <text evidence="8">The sequence shown here is derived from an EMBL/GenBank/DDBJ whole genome shotgun (WGS) entry which is preliminary data.</text>
</comment>
<sequence length="525" mass="57953">MATAGLGRHGPKTRTGCVTCKRRRVKCSLEKPSCSRCAKAGRVCEGYQLSVVQEVVASPAKATTPPHLNNSSSLLSAFRATPSEWQAYGFYSHRIATTLGGAFDTELWQKLMLQAADTEPTVRNGIFALGNLFRHGQDGGGQHASDCVCAHCRQALRYYNKSIVALSDSLQEPSTPQAAHVALLSCIIFICLEFYRMNDNTGISLISKGCSMVAETLNNQSASGTVLIDPSLVKAFDRLWLLAKMFGRQLPRPSSQESLISGSSWLPDFDSIEGSRDCLHKILERVQGLRVEVFRVYSSPSSTHVSAAKASLESEQQAAQILLENWRRNWEKVSAQPATSATQHPQAHLILRAHYLITKVGAYARLDPAQLNHEDHLDDFRGIVLAAEEGLTRFPLKDEATGFSFEMSFLAPLYLTALKCRDPTVRRKALEMMFLTGAKEGLWYRSELTCIAARVIELEEGLVAGLGEGDGGFARDVAGKHFFDVHAGLNYRRDGKTFVDVAYLVYDAACPERWRSWRETLAVGE</sequence>
<keyword evidence="3" id="KW-0805">Transcription regulation</keyword>
<keyword evidence="1" id="KW-0479">Metal-binding</keyword>
<dbReference type="EMBL" id="LVKK01000042">
    <property type="protein sequence ID" value="OAG39585.1"/>
    <property type="molecule type" value="Genomic_DNA"/>
</dbReference>
<dbReference type="OrthoDB" id="2593732at2759"/>
<reference evidence="8 9" key="1">
    <citation type="submission" date="2016-03" db="EMBL/GenBank/DDBJ databases">
        <title>Draft genome sequence of the Fonsecaea monophora CBS 269.37.</title>
        <authorList>
            <person name="Bombassaro A."/>
            <person name="Vinicius W.A."/>
            <person name="De Hoog S."/>
            <person name="Sun J."/>
            <person name="Souza E.M."/>
            <person name="Raittz R.T."/>
            <person name="Costa F."/>
            <person name="Leao A.C."/>
            <person name="Tadra-Sfeir M.Z."/>
            <person name="Baura V."/>
            <person name="Balsanelli E."/>
            <person name="Pedrosa F.O."/>
            <person name="Moreno L.F."/>
            <person name="Steffens M.B."/>
            <person name="Xi L."/>
            <person name="Bocca A.L."/>
            <person name="Felipe M.S."/>
            <person name="Teixeira M."/>
            <person name="Telles Filho F.Q."/>
            <person name="Azevedo C.M."/>
            <person name="Gomes R."/>
            <person name="Vicente V.A."/>
        </authorList>
    </citation>
    <scope>NUCLEOTIDE SEQUENCE [LARGE SCALE GENOMIC DNA]</scope>
    <source>
        <strain evidence="8 9">CBS 269.37</strain>
    </source>
</reference>
<dbReference type="InterPro" id="IPR001138">
    <property type="entry name" value="Zn2Cys6_DnaBD"/>
</dbReference>
<keyword evidence="4" id="KW-0238">DNA-binding</keyword>
<evidence type="ECO:0000313" key="9">
    <source>
        <dbReference type="Proteomes" id="UP000077002"/>
    </source>
</evidence>
<keyword evidence="6" id="KW-0539">Nucleus</keyword>
<dbReference type="Pfam" id="PF11951">
    <property type="entry name" value="Fungal_trans_2"/>
    <property type="match status" value="1"/>
</dbReference>
<protein>
    <recommendedName>
        <fullName evidence="7">Zn(2)-C6 fungal-type domain-containing protein</fullName>
    </recommendedName>
</protein>
<dbReference type="PROSITE" id="PS50048">
    <property type="entry name" value="ZN2_CY6_FUNGAL_2"/>
    <property type="match status" value="1"/>
</dbReference>
<evidence type="ECO:0000256" key="3">
    <source>
        <dbReference type="ARBA" id="ARBA00023015"/>
    </source>
</evidence>
<feature type="domain" description="Zn(2)-C6 fungal-type" evidence="7">
    <location>
        <begin position="16"/>
        <end position="44"/>
    </location>
</feature>
<evidence type="ECO:0000256" key="2">
    <source>
        <dbReference type="ARBA" id="ARBA00022833"/>
    </source>
</evidence>
<gene>
    <name evidence="8" type="ORF">AYO21_06229</name>
</gene>
<evidence type="ECO:0000259" key="7">
    <source>
        <dbReference type="PROSITE" id="PS50048"/>
    </source>
</evidence>
<dbReference type="Proteomes" id="UP000077002">
    <property type="component" value="Unassembled WGS sequence"/>
</dbReference>
<evidence type="ECO:0000256" key="6">
    <source>
        <dbReference type="ARBA" id="ARBA00023242"/>
    </source>
</evidence>
<dbReference type="PROSITE" id="PS00463">
    <property type="entry name" value="ZN2_CY6_FUNGAL_1"/>
    <property type="match status" value="1"/>
</dbReference>
<evidence type="ECO:0000313" key="8">
    <source>
        <dbReference type="EMBL" id="OAG39585.1"/>
    </source>
</evidence>
<dbReference type="SMART" id="SM00066">
    <property type="entry name" value="GAL4"/>
    <property type="match status" value="1"/>
</dbReference>
<dbReference type="InterPro" id="IPR036864">
    <property type="entry name" value="Zn2-C6_fun-type_DNA-bd_sf"/>
</dbReference>
<organism evidence="8 9">
    <name type="scientific">Fonsecaea monophora</name>
    <dbReference type="NCBI Taxonomy" id="254056"/>
    <lineage>
        <taxon>Eukaryota</taxon>
        <taxon>Fungi</taxon>
        <taxon>Dikarya</taxon>
        <taxon>Ascomycota</taxon>
        <taxon>Pezizomycotina</taxon>
        <taxon>Eurotiomycetes</taxon>
        <taxon>Chaetothyriomycetidae</taxon>
        <taxon>Chaetothyriales</taxon>
        <taxon>Herpotrichiellaceae</taxon>
        <taxon>Fonsecaea</taxon>
    </lineage>
</organism>
<dbReference type="PANTHER" id="PTHR36206:SF4">
    <property type="entry name" value="HYPOTHETICAL CONSERVED PROTEIN (EUROFUNG)-RELATED"/>
    <property type="match status" value="1"/>
</dbReference>
<dbReference type="Gene3D" id="4.10.240.10">
    <property type="entry name" value="Zn(2)-C6 fungal-type DNA-binding domain"/>
    <property type="match status" value="1"/>
</dbReference>
<evidence type="ECO:0000256" key="5">
    <source>
        <dbReference type="ARBA" id="ARBA00023163"/>
    </source>
</evidence>